<name>A0A485KAL3_9STRA</name>
<evidence type="ECO:0000313" key="2">
    <source>
        <dbReference type="EMBL" id="VFT80235.1"/>
    </source>
</evidence>
<dbReference type="Proteomes" id="UP000332933">
    <property type="component" value="Unassembled WGS sequence"/>
</dbReference>
<evidence type="ECO:0000313" key="1">
    <source>
        <dbReference type="EMBL" id="KAF0716052.1"/>
    </source>
</evidence>
<accession>A0A485KAL3</accession>
<protein>
    <submittedName>
        <fullName evidence="2">Aste57867_3055 protein</fullName>
    </submittedName>
</protein>
<gene>
    <name evidence="2" type="primary">Aste57867_3055</name>
    <name evidence="1" type="ORF">As57867_003046</name>
    <name evidence="2" type="ORF">ASTE57867_3055</name>
</gene>
<evidence type="ECO:0000313" key="3">
    <source>
        <dbReference type="Proteomes" id="UP000332933"/>
    </source>
</evidence>
<dbReference type="AlphaFoldDB" id="A0A485KAL3"/>
<sequence>MPSTCDAAEREKTKESYRQRVYRITKKTRNKVLKADVRTLELVLQELNASRMRREPGERQRTTPFQLATLVLKEHNQSLQEIHASQFELIKVLHTWLVSQYPPEGVTSKTSWLDLTLLSHPSARRTGFDWISKRVLHQAIAANPTAETTGVEDKIRVTTHTGHEGQNGPGITGIEIHVQNTFFTNFETMTTLITNAAHFDRQDAIYGQLKPETYEKLNGQTVYTAGACAGFANQLRRFDAVFSISNRAVITHSMVPMDECFPISHGELRLNAYGWYNFMTTNSG</sequence>
<reference evidence="2 3" key="1">
    <citation type="submission" date="2019-03" db="EMBL/GenBank/DDBJ databases">
        <authorList>
            <person name="Gaulin E."/>
            <person name="Dumas B."/>
        </authorList>
    </citation>
    <scope>NUCLEOTIDE SEQUENCE [LARGE SCALE GENOMIC DNA]</scope>
    <source>
        <strain evidence="2">CBS 568.67</strain>
    </source>
</reference>
<keyword evidence="3" id="KW-1185">Reference proteome</keyword>
<dbReference type="EMBL" id="VJMH01000465">
    <property type="protein sequence ID" value="KAF0716052.1"/>
    <property type="molecule type" value="Genomic_DNA"/>
</dbReference>
<reference evidence="1" key="2">
    <citation type="submission" date="2019-06" db="EMBL/GenBank/DDBJ databases">
        <title>Genomics analysis of Aphanomyces spp. identifies a new class of oomycete effector associated with host adaptation.</title>
        <authorList>
            <person name="Gaulin E."/>
        </authorList>
    </citation>
    <scope>NUCLEOTIDE SEQUENCE</scope>
    <source>
        <strain evidence="1">CBS 578.67</strain>
    </source>
</reference>
<proteinExistence type="predicted"/>
<organism evidence="2 3">
    <name type="scientific">Aphanomyces stellatus</name>
    <dbReference type="NCBI Taxonomy" id="120398"/>
    <lineage>
        <taxon>Eukaryota</taxon>
        <taxon>Sar</taxon>
        <taxon>Stramenopiles</taxon>
        <taxon>Oomycota</taxon>
        <taxon>Saprolegniomycetes</taxon>
        <taxon>Saprolegniales</taxon>
        <taxon>Verrucalvaceae</taxon>
        <taxon>Aphanomyces</taxon>
    </lineage>
</organism>
<dbReference type="EMBL" id="CAADRA010000465">
    <property type="protein sequence ID" value="VFT80235.1"/>
    <property type="molecule type" value="Genomic_DNA"/>
</dbReference>